<dbReference type="RefSeq" id="WP_126833568.1">
    <property type="nucleotide sequence ID" value="NZ_JBLXIO010000013.1"/>
</dbReference>
<feature type="signal peptide" evidence="1">
    <location>
        <begin position="1"/>
        <end position="21"/>
    </location>
</feature>
<comment type="caution">
    <text evidence="2">The sequence shown here is derived from an EMBL/GenBank/DDBJ whole genome shotgun (WGS) entry which is preliminary data.</text>
</comment>
<evidence type="ECO:0000256" key="1">
    <source>
        <dbReference type="SAM" id="SignalP"/>
    </source>
</evidence>
<dbReference type="OrthoDB" id="8161726at2"/>
<sequence>MKLKLVFALLITIVFIQPAQAREDILTLPLDELLASEDAKKALLDVPIFFAGQPHPAVKSSKEVTTSRKTNAFNKSDEEACRWVMLSALKVLQDAAQKGGYDAVANIKSNYDHNEFASSTEYQCGAGTFIAGAALKADLVRFED</sequence>
<reference evidence="3" key="1">
    <citation type="journal article" date="2018" name="Front. Microbiol.">
        <title>Genome-Based Analysis Reveals the Taxonomy and Diversity of the Family Idiomarinaceae.</title>
        <authorList>
            <person name="Liu Y."/>
            <person name="Lai Q."/>
            <person name="Shao Z."/>
        </authorList>
    </citation>
    <scope>NUCLEOTIDE SEQUENCE [LARGE SCALE GENOMIC DNA]</scope>
    <source>
        <strain evidence="3">SW15</strain>
    </source>
</reference>
<name>A0A432XHL9_9GAMM</name>
<keyword evidence="1" id="KW-0732">Signal</keyword>
<dbReference type="Proteomes" id="UP000286678">
    <property type="component" value="Unassembled WGS sequence"/>
</dbReference>
<gene>
    <name evidence="2" type="ORF">CWE21_06085</name>
</gene>
<feature type="chain" id="PRO_5019561111" evidence="1">
    <location>
        <begin position="22"/>
        <end position="144"/>
    </location>
</feature>
<dbReference type="AlphaFoldDB" id="A0A432XHL9"/>
<evidence type="ECO:0000313" key="3">
    <source>
        <dbReference type="Proteomes" id="UP000286678"/>
    </source>
</evidence>
<protein>
    <submittedName>
        <fullName evidence="2">Excinuclease ABC subunit A</fullName>
    </submittedName>
</protein>
<dbReference type="EMBL" id="PIPT01000004">
    <property type="protein sequence ID" value="RUO48116.1"/>
    <property type="molecule type" value="Genomic_DNA"/>
</dbReference>
<keyword evidence="3" id="KW-1185">Reference proteome</keyword>
<accession>A0A432XHL9</accession>
<proteinExistence type="predicted"/>
<evidence type="ECO:0000313" key="2">
    <source>
        <dbReference type="EMBL" id="RUO48116.1"/>
    </source>
</evidence>
<organism evidence="2 3">
    <name type="scientific">Pseudidiomarina aquimaris</name>
    <dbReference type="NCBI Taxonomy" id="641841"/>
    <lineage>
        <taxon>Bacteria</taxon>
        <taxon>Pseudomonadati</taxon>
        <taxon>Pseudomonadota</taxon>
        <taxon>Gammaproteobacteria</taxon>
        <taxon>Alteromonadales</taxon>
        <taxon>Idiomarinaceae</taxon>
        <taxon>Pseudidiomarina</taxon>
    </lineage>
</organism>